<dbReference type="GO" id="GO:0004519">
    <property type="term" value="F:endonuclease activity"/>
    <property type="evidence" value="ECO:0007669"/>
    <property type="project" value="UniProtKB-KW"/>
</dbReference>
<keyword evidence="24" id="KW-1185">Reference proteome</keyword>
<name>Q3V3L3_MOUSE</name>
<evidence type="ECO:0000256" key="16">
    <source>
        <dbReference type="ARBA" id="ARBA00039800"/>
    </source>
</evidence>
<reference evidence="20" key="7">
    <citation type="journal article" date="2004" name="Genome Res.">
        <title>The status, quality, and expansion of the NIH full-length cDNA project: the Mammalian Gene Collection (MGC).</title>
        <authorList>
            <consortium name="The MGC Project Team"/>
            <person name="Gerhard D.S."/>
            <person name="Wagner L."/>
            <person name="Feingold E.A."/>
            <person name="Shenmen C.M."/>
            <person name="Grouse L.H."/>
            <person name="Schuler G."/>
            <person name="Klein S.L."/>
            <person name="Old S."/>
            <person name="Rasooly R."/>
            <person name="Good P."/>
            <person name="Guyer M."/>
            <person name="Peck A.M."/>
            <person name="Derge J.G."/>
            <person name="Lipman D."/>
            <person name="Collins F.S."/>
            <person name="Jang W."/>
            <person name="Sherry S."/>
            <person name="Feolo M."/>
            <person name="Misquitta L."/>
            <person name="Lee E."/>
            <person name="Rotmistrovsky K."/>
            <person name="Greenhut S.F."/>
            <person name="Schaefer C.F."/>
            <person name="Buetow K."/>
            <person name="Bonner T.I."/>
            <person name="Haussler D."/>
            <person name="Kent J."/>
            <person name="Kiekhaus M."/>
            <person name="Furey T."/>
            <person name="Brent M."/>
            <person name="Prange C."/>
            <person name="Schreiber K."/>
            <person name="Shapiro N."/>
            <person name="Bhat N.K."/>
            <person name="Hopkins R.F."/>
            <person name="Hsie F."/>
            <person name="Driscoll T."/>
            <person name="Soares M.B."/>
            <person name="Casavant T.L."/>
            <person name="Scheetz T.E."/>
            <person name="Brown-stein M.J."/>
            <person name="Usdin T.B."/>
            <person name="Toshiyuki S."/>
            <person name="Carninci P."/>
            <person name="Piao Y."/>
            <person name="Dudekula D.B."/>
            <person name="Ko M.S."/>
            <person name="Kawakami K."/>
            <person name="Suzuki Y."/>
            <person name="Sugano S."/>
            <person name="Gruber C.E."/>
            <person name="Smith M.R."/>
            <person name="Simmons B."/>
            <person name="Moore T."/>
            <person name="Waterman R."/>
            <person name="Johnson S.L."/>
            <person name="Ruan Y."/>
            <person name="Wei C.L."/>
            <person name="Mathavan S."/>
            <person name="Gunaratne P.H."/>
            <person name="Wu J."/>
            <person name="Garcia A.M."/>
            <person name="Hulyk S.W."/>
            <person name="Fuh E."/>
            <person name="Yuan Y."/>
            <person name="Sneed A."/>
            <person name="Kowis C."/>
            <person name="Hodgson A."/>
            <person name="Muzny D.M."/>
            <person name="McPherson J."/>
            <person name="Gibbs R.A."/>
            <person name="Fahey J."/>
            <person name="Helton E."/>
            <person name="Ketteman M."/>
            <person name="Madan A."/>
            <person name="Rodrigues S."/>
            <person name="Sanchez A."/>
            <person name="Whiting M."/>
            <person name="Madari A."/>
            <person name="Young A.C."/>
            <person name="Wetherby K.D."/>
            <person name="Granite S.J."/>
            <person name="Kwong P.N."/>
            <person name="Brinkley C.P."/>
            <person name="Pearson R.L."/>
            <person name="Bouffard G.G."/>
            <person name="Blakesly R.W."/>
            <person name="Green E.D."/>
            <person name="Dickson M.C."/>
            <person name="Rodriguez A.C."/>
            <person name="Grimwood J."/>
            <person name="Schmutz J."/>
            <person name="Myers R.M."/>
            <person name="Butterfield Y.S."/>
            <person name="Griffith M."/>
            <person name="Griffith O.L."/>
            <person name="Krzywinski M.I."/>
            <person name="Liao N."/>
            <person name="Morin R."/>
            <person name="Morrin R."/>
            <person name="Palmquist D."/>
            <person name="Petrescu A.S."/>
            <person name="Skalska U."/>
            <person name="Smailus D.E."/>
            <person name="Stott J.M."/>
            <person name="Schnerch A."/>
            <person name="Schein J.E."/>
            <person name="Jones S.J."/>
            <person name="Holt R.A."/>
            <person name="Baross A."/>
            <person name="Marra M.A."/>
            <person name="Clifton S."/>
            <person name="Makowski K.A."/>
            <person name="Bosak S."/>
            <person name="Malek J."/>
        </authorList>
    </citation>
    <scope>NUCLEOTIDE SEQUENCE [LARGE SCALE MRNA]</scope>
    <source>
        <tissue evidence="20">Brain</tissue>
    </source>
</reference>
<reference evidence="21" key="1">
    <citation type="journal article" date="1999" name="Methods Enzymol.">
        <title>High-efficiency full-length cDNA cloning.</title>
        <authorList>
            <person name="Carninci P."/>
            <person name="Hayashizaki Y."/>
        </authorList>
    </citation>
    <scope>NUCLEOTIDE SEQUENCE</scope>
    <source>
        <strain evidence="21">C57BL/6J</strain>
        <tissue evidence="21">Hypothalamus</tissue>
    </source>
</reference>
<dbReference type="RefSeq" id="NP_001347046.1">
    <property type="nucleotide sequence ID" value="NM_001360117.1"/>
</dbReference>
<dbReference type="HOGENOM" id="CLU_117006_0_1_1"/>
<dbReference type="RefSeq" id="NP_084374.2">
    <property type="nucleotide sequence ID" value="NM_030098.3"/>
</dbReference>
<evidence type="ECO:0000256" key="2">
    <source>
        <dbReference type="ARBA" id="ARBA00004463"/>
    </source>
</evidence>
<dbReference type="SMR" id="Q3V3L3"/>
<feature type="domain" description="Ribonuclease A-domain" evidence="19">
    <location>
        <begin position="30"/>
        <end position="153"/>
    </location>
</feature>
<protein>
    <recommendedName>
        <fullName evidence="16">Ribonuclease K6</fullName>
    </recommendedName>
</protein>
<dbReference type="GO" id="GO:0019731">
    <property type="term" value="P:antibacterial humoral response"/>
    <property type="evidence" value="ECO:0007669"/>
    <property type="project" value="Ensembl"/>
</dbReference>
<dbReference type="CDD" id="cd06265">
    <property type="entry name" value="RNase_A_canonical"/>
    <property type="match status" value="1"/>
</dbReference>
<reference evidence="21" key="2">
    <citation type="journal article" date="2000" name="Genome Res.">
        <title>Normalization and subtraction of cap-trapper-selected cDNAs to prepare full-length cDNA libraries for rapid discovery of new genes.</title>
        <authorList>
            <person name="Carninci P."/>
            <person name="Shibata Y."/>
            <person name="Hayatsu N."/>
            <person name="Sugahara Y."/>
            <person name="Shibata K."/>
            <person name="Itoh M."/>
            <person name="Konno H."/>
            <person name="Okazaki Y."/>
            <person name="Muramatsu M."/>
            <person name="Hayashizaki Y."/>
        </authorList>
    </citation>
    <scope>NUCLEOTIDE SEQUENCE</scope>
    <source>
        <strain evidence="21">C57BL/6J</strain>
        <tissue evidence="21">Hypothalamus</tissue>
    </source>
</reference>
<feature type="signal peptide" evidence="18">
    <location>
        <begin position="1"/>
        <end position="25"/>
    </location>
</feature>
<dbReference type="GO" id="GO:0031410">
    <property type="term" value="C:cytoplasmic vesicle"/>
    <property type="evidence" value="ECO:0007669"/>
    <property type="project" value="Ensembl"/>
</dbReference>
<dbReference type="UCSC" id="uc007tmr.2">
    <property type="organism name" value="mouse"/>
</dbReference>
<dbReference type="Bgee" id="ENSMUSG00000021880">
    <property type="expression patterns" value="Expressed in mesenteric lymph node and 63 other cell types or tissues"/>
</dbReference>
<dbReference type="MGI" id="MGI:1925666">
    <property type="gene designation" value="Rnase6"/>
</dbReference>
<dbReference type="Pfam" id="PF00074">
    <property type="entry name" value="RnaseA"/>
    <property type="match status" value="1"/>
</dbReference>
<evidence type="ECO:0000256" key="18">
    <source>
        <dbReference type="RuleBase" id="RU000651"/>
    </source>
</evidence>
<dbReference type="Proteomes" id="UP000000589">
    <property type="component" value="Chromosome 14"/>
</dbReference>
<keyword evidence="9 18" id="KW-0255">Endonuclease</keyword>
<dbReference type="GO" id="GO:0045087">
    <property type="term" value="P:innate immune response"/>
    <property type="evidence" value="ECO:0007669"/>
    <property type="project" value="Ensembl"/>
</dbReference>
<dbReference type="GO" id="GO:0003676">
    <property type="term" value="F:nucleic acid binding"/>
    <property type="evidence" value="ECO:0007669"/>
    <property type="project" value="InterPro"/>
</dbReference>
<evidence type="ECO:0000256" key="6">
    <source>
        <dbReference type="ARBA" id="ARBA00022529"/>
    </source>
</evidence>
<dbReference type="ExpressionAtlas" id="Q3V3L3">
    <property type="expression patterns" value="baseline and differential"/>
</dbReference>
<dbReference type="GeneTree" id="ENSGT00940000161733"/>
<evidence type="ECO:0000256" key="9">
    <source>
        <dbReference type="ARBA" id="ARBA00022759"/>
    </source>
</evidence>
<reference evidence="21" key="4">
    <citation type="journal article" date="2001" name="Nature">
        <title>Functional annotation of a full-length mouse cDNA collection.</title>
        <authorList>
            <consortium name="The RIKEN Genome Exploration Research Group Phase II Team and the FANTOM Consortium"/>
        </authorList>
    </citation>
    <scope>NUCLEOTIDE SEQUENCE</scope>
    <source>
        <strain evidence="21">C57BL/6J</strain>
        <tissue evidence="21">Hypothalamus</tissue>
    </source>
</reference>
<evidence type="ECO:0000259" key="19">
    <source>
        <dbReference type="SMART" id="SM00092"/>
    </source>
</evidence>
<dbReference type="InterPro" id="IPR001427">
    <property type="entry name" value="RNaseA"/>
</dbReference>
<sequence length="153" mass="17661">MVVDLPRYLPLLLLLELWEPMYLLCSQPKGLSRAHWFEIQHVQTSRQPCNTAMRGVNNYTQHCKQINTFLHESFQNVAATCSLHNITCKNGRKNCHESAEPVKMTDCSHTGGAYPNCRYSSDKQYKFFIVACEHPKKEDPPYQLVPVHLDKIV</sequence>
<dbReference type="EMBL" id="AK038708">
    <property type="protein sequence ID" value="BAE20540.1"/>
    <property type="molecule type" value="mRNA"/>
</dbReference>
<dbReference type="InterPro" id="IPR023412">
    <property type="entry name" value="RNaseA_domain"/>
</dbReference>
<dbReference type="InterPro" id="IPR023411">
    <property type="entry name" value="RNaseA_AS"/>
</dbReference>
<dbReference type="BioGRID-ORCS" id="78416">
    <property type="hits" value="1 hit in 76 CRISPR screens"/>
</dbReference>
<dbReference type="PRINTS" id="PR00794">
    <property type="entry name" value="RIBONUCLEASE"/>
</dbReference>
<comment type="subunit">
    <text evidence="15">Interacts (via N-terminus) with bacterial lipopolysaccharide (LPS).</text>
</comment>
<evidence type="ECO:0000256" key="13">
    <source>
        <dbReference type="ARBA" id="ARBA00023180"/>
    </source>
</evidence>
<evidence type="ECO:0000256" key="17">
    <source>
        <dbReference type="ARBA" id="ARBA00045485"/>
    </source>
</evidence>
<evidence type="ECO:0000256" key="3">
    <source>
        <dbReference type="ARBA" id="ARBA00004613"/>
    </source>
</evidence>
<keyword evidence="8 18" id="KW-0732">Signal</keyword>
<dbReference type="AGR" id="MGI:1925666"/>
<evidence type="ECO:0000256" key="14">
    <source>
        <dbReference type="ARBA" id="ARBA00023228"/>
    </source>
</evidence>
<evidence type="ECO:0000256" key="4">
    <source>
        <dbReference type="ARBA" id="ARBA00005600"/>
    </source>
</evidence>
<dbReference type="GO" id="GO:0016787">
    <property type="term" value="F:hydrolase activity"/>
    <property type="evidence" value="ECO:0007669"/>
    <property type="project" value="UniProtKB-KW"/>
</dbReference>
<evidence type="ECO:0000256" key="7">
    <source>
        <dbReference type="ARBA" id="ARBA00022722"/>
    </source>
</evidence>
<keyword evidence="13" id="KW-0325">Glycoprotein</keyword>
<reference evidence="21" key="6">
    <citation type="journal article" date="2002" name="Nature">
        <title>Analysis of the mouse transcriptome based on functional annotation of 60,770 full-length cDNAs.</title>
        <authorList>
            <consortium name="The FANTOM Consortium and the RIKEN Genome Exploration Research Group Phase I and II Team"/>
        </authorList>
    </citation>
    <scope>NUCLEOTIDE SEQUENCE</scope>
    <source>
        <strain evidence="21">C57BL/6J</strain>
        <tissue evidence="21">Hypothalamus</tissue>
    </source>
</reference>
<dbReference type="GO" id="GO:0005615">
    <property type="term" value="C:extracellular space"/>
    <property type="evidence" value="ECO:0007669"/>
    <property type="project" value="Ensembl"/>
</dbReference>
<evidence type="ECO:0000313" key="21">
    <source>
        <dbReference type="EMBL" id="BAE20540.1"/>
    </source>
</evidence>
<keyword evidence="14" id="KW-0458">Lysosome</keyword>
<dbReference type="Antibodypedia" id="3">
    <property type="antibodies" value="64 antibodies from 18 providers"/>
</dbReference>
<keyword evidence="5" id="KW-0964">Secreted</keyword>
<evidence type="ECO:0000256" key="12">
    <source>
        <dbReference type="ARBA" id="ARBA00023157"/>
    </source>
</evidence>
<dbReference type="PROSITE" id="PS00127">
    <property type="entry name" value="RNASE_PANCREATIC"/>
    <property type="match status" value="1"/>
</dbReference>
<dbReference type="GO" id="GO:0005764">
    <property type="term" value="C:lysosome"/>
    <property type="evidence" value="ECO:0007669"/>
    <property type="project" value="UniProtKB-SubCell"/>
</dbReference>
<evidence type="ECO:0000313" key="22">
    <source>
        <dbReference type="Ensembl" id="ENSMUSP00000093613.4"/>
    </source>
</evidence>
<reference evidence="21" key="8">
    <citation type="journal article" date="2005" name="Science">
        <title>The Transcriptional Landscape of the Mammalian Genome.</title>
        <authorList>
            <consortium name="The FANTOM Consortium"/>
            <consortium name="Riken Genome Exploration Research Group and Genome Science Group (Genome Network Project Core Group)"/>
        </authorList>
    </citation>
    <scope>NUCLEOTIDE SEQUENCE</scope>
    <source>
        <strain evidence="21">C57BL/6J</strain>
        <tissue evidence="21">Hypothalamus</tissue>
    </source>
</reference>
<proteinExistence type="evidence at transcript level"/>
<evidence type="ECO:0000256" key="8">
    <source>
        <dbReference type="ARBA" id="ARBA00022729"/>
    </source>
</evidence>
<feature type="chain" id="PRO_5015020017" description="Ribonuclease K6" evidence="18">
    <location>
        <begin position="26"/>
        <end position="153"/>
    </location>
</feature>
<comment type="similarity">
    <text evidence="4 18">Belongs to the pancreatic ribonuclease family.</text>
</comment>
<dbReference type="GO" id="GO:0050829">
    <property type="term" value="P:defense response to Gram-negative bacterium"/>
    <property type="evidence" value="ECO:0007669"/>
    <property type="project" value="Ensembl"/>
</dbReference>
<keyword evidence="11" id="KW-0044">Antibiotic</keyword>
<evidence type="ECO:0000256" key="15">
    <source>
        <dbReference type="ARBA" id="ARBA00038824"/>
    </source>
</evidence>
<dbReference type="Ensembl" id="ENSMUST00000095923.4">
    <property type="protein sequence ID" value="ENSMUSP00000093613.4"/>
    <property type="gene ID" value="ENSMUSG00000021880.8"/>
</dbReference>
<keyword evidence="7 18" id="KW-0540">Nuclease</keyword>
<comment type="function">
    <text evidence="17">Ribonuclease which shows a preference for the pyrimidines uridine and cytosine. Has potent antibacterial activity against a range of Gram-positive and Gram-negative bacteria, including P.aeruginosa, A.baumanii, M.luteus, S.aureus, E.faecalis, E.faecium, S.saprophyticus and E.coli. Causes loss of bacterial membrane integrity, and also promotes agglutination of Gram-negative bacteria. Probably contributes to urinary tract sterility. Bactericidal activity is independent of RNase activity.</text>
</comment>
<dbReference type="OrthoDB" id="9445034at2759"/>
<dbReference type="GO" id="GO:0061844">
    <property type="term" value="P:antimicrobial humoral immune response mediated by antimicrobial peptide"/>
    <property type="evidence" value="ECO:0007669"/>
    <property type="project" value="Ensembl"/>
</dbReference>
<keyword evidence="12" id="KW-1015">Disulfide bond</keyword>
<gene>
    <name evidence="20 22 23" type="primary">Rnase6</name>
</gene>
<dbReference type="Gene3D" id="3.10.130.10">
    <property type="entry name" value="Ribonuclease A-like domain"/>
    <property type="match status" value="1"/>
</dbReference>
<evidence type="ECO:0000313" key="23">
    <source>
        <dbReference type="MGI" id="MGI:1925666"/>
    </source>
</evidence>
<dbReference type="VEuPathDB" id="HostDB:ENSMUSG00000021880"/>
<dbReference type="ProteomicsDB" id="334654"/>
<evidence type="ECO:0000256" key="1">
    <source>
        <dbReference type="ARBA" id="ARBA00004371"/>
    </source>
</evidence>
<dbReference type="SMART" id="SM00092">
    <property type="entry name" value="RNAse_Pc"/>
    <property type="match status" value="1"/>
</dbReference>
<accession>Q3V3L3</accession>
<dbReference type="OMA" id="LTKAHWF"/>
<dbReference type="GO" id="GO:0050830">
    <property type="term" value="P:defense response to Gram-positive bacterium"/>
    <property type="evidence" value="ECO:0007669"/>
    <property type="project" value="Ensembl"/>
</dbReference>
<evidence type="ECO:0000313" key="24">
    <source>
        <dbReference type="Proteomes" id="UP000000589"/>
    </source>
</evidence>
<reference evidence="22 24" key="10">
    <citation type="journal article" date="2009" name="PLoS Biol.">
        <title>Lineage-specific biology revealed by a finished genome assembly of the mouse.</title>
        <authorList>
            <consortium name="Mouse Genome Sequencing Consortium"/>
            <person name="Church D.M."/>
            <person name="Goodstadt L."/>
            <person name="Hillier L.W."/>
            <person name="Zody M.C."/>
            <person name="Goldstein S."/>
            <person name="She X."/>
            <person name="Bult C.J."/>
            <person name="Agarwala R."/>
            <person name="Cherry J.L."/>
            <person name="DiCuccio M."/>
            <person name="Hlavina W."/>
            <person name="Kapustin Y."/>
            <person name="Meric P."/>
            <person name="Maglott D."/>
            <person name="Birtle Z."/>
            <person name="Marques A.C."/>
            <person name="Graves T."/>
            <person name="Zhou S."/>
            <person name="Teague B."/>
            <person name="Potamousis K."/>
            <person name="Churas C."/>
            <person name="Place M."/>
            <person name="Herschleb J."/>
            <person name="Runnheim R."/>
            <person name="Forrest D."/>
            <person name="Amos-Landgraf J."/>
            <person name="Schwartz D.C."/>
            <person name="Cheng Z."/>
            <person name="Lindblad-Toh K."/>
            <person name="Eichler E.E."/>
            <person name="Ponting C.P."/>
        </authorList>
    </citation>
    <scope>NUCLEOTIDE SEQUENCE [LARGE SCALE GENOMIC DNA]</scope>
    <source>
        <strain evidence="22 24">C57BL/6J</strain>
    </source>
</reference>
<dbReference type="PANTHER" id="PTHR11437:SF4">
    <property type="entry name" value="RIBONUCLEASE K6"/>
    <property type="match status" value="1"/>
</dbReference>
<evidence type="ECO:0000256" key="5">
    <source>
        <dbReference type="ARBA" id="ARBA00022525"/>
    </source>
</evidence>
<reference evidence="21" key="3">
    <citation type="journal article" date="2000" name="Genome Res.">
        <title>RIKEN integrated sequence analysis (RISA) system--384-format sequencing pipeline with 384 multicapillary sequencer.</title>
        <authorList>
            <person name="Shibata K."/>
            <person name="Itoh M."/>
            <person name="Aizawa K."/>
            <person name="Nagaoka S."/>
            <person name="Sasaki N."/>
            <person name="Carninci P."/>
            <person name="Konno H."/>
            <person name="Akiyama J."/>
            <person name="Nishi K."/>
            <person name="Kitsunai T."/>
            <person name="Tashiro H."/>
            <person name="Itoh M."/>
            <person name="Sumi N."/>
            <person name="Ishii Y."/>
            <person name="Nakamura S."/>
            <person name="Hazama M."/>
            <person name="Nishine T."/>
            <person name="Harada A."/>
            <person name="Yamamoto R."/>
            <person name="Matsumoto H."/>
            <person name="Sakaguchi S."/>
            <person name="Ikegami T."/>
            <person name="Kashiwagi K."/>
            <person name="Fujiwake S."/>
            <person name="Inoue K."/>
            <person name="Togawa Y."/>
            <person name="Izawa M."/>
            <person name="Ohara E."/>
            <person name="Watahiki M."/>
            <person name="Yoneda Y."/>
            <person name="Ishikawa T."/>
            <person name="Ozawa K."/>
            <person name="Tanaka T."/>
            <person name="Matsuura S."/>
            <person name="Kawai J."/>
            <person name="Okazaki Y."/>
            <person name="Muramatsu M."/>
            <person name="Inoue Y."/>
            <person name="Kira A."/>
            <person name="Hayashizaki Y."/>
        </authorList>
    </citation>
    <scope>NUCLEOTIDE SEQUENCE</scope>
    <source>
        <strain evidence="21">C57BL/6J</strain>
        <tissue evidence="21">Hypothalamus</tissue>
    </source>
</reference>
<keyword evidence="10 18" id="KW-0378">Hydrolase</keyword>
<reference evidence="22" key="12">
    <citation type="submission" date="2025-05" db="UniProtKB">
        <authorList>
            <consortium name="Ensembl"/>
        </authorList>
    </citation>
    <scope>IDENTIFICATION</scope>
    <source>
        <strain evidence="22">C57BL/6J</strain>
    </source>
</reference>
<dbReference type="AlphaFoldDB" id="Q3V3L3"/>
<comment type="subcellular location">
    <subcellularLocation>
        <location evidence="2">Cytoplasmic granule</location>
    </subcellularLocation>
    <subcellularLocation>
        <location evidence="1">Lysosome</location>
    </subcellularLocation>
    <subcellularLocation>
        <location evidence="3">Secreted</location>
    </subcellularLocation>
</comment>
<dbReference type="FunFam" id="3.10.130.10:FF:000001">
    <property type="entry name" value="Ribonuclease pancreatic"/>
    <property type="match status" value="1"/>
</dbReference>
<organism evidence="21">
    <name type="scientific">Mus musculus</name>
    <name type="common">Mouse</name>
    <dbReference type="NCBI Taxonomy" id="10090"/>
    <lineage>
        <taxon>Eukaryota</taxon>
        <taxon>Metazoa</taxon>
        <taxon>Chordata</taxon>
        <taxon>Craniata</taxon>
        <taxon>Vertebrata</taxon>
        <taxon>Euteleostomi</taxon>
        <taxon>Mammalia</taxon>
        <taxon>Eutheria</taxon>
        <taxon>Euarchontoglires</taxon>
        <taxon>Glires</taxon>
        <taxon>Rodentia</taxon>
        <taxon>Myomorpha</taxon>
        <taxon>Muroidea</taxon>
        <taxon>Muridae</taxon>
        <taxon>Murinae</taxon>
        <taxon>Mus</taxon>
        <taxon>Mus</taxon>
    </lineage>
</organism>
<evidence type="ECO:0000256" key="11">
    <source>
        <dbReference type="ARBA" id="ARBA00023022"/>
    </source>
</evidence>
<dbReference type="SUPFAM" id="SSF54076">
    <property type="entry name" value="RNase A-like"/>
    <property type="match status" value="1"/>
</dbReference>
<evidence type="ECO:0000256" key="10">
    <source>
        <dbReference type="ARBA" id="ARBA00022801"/>
    </source>
</evidence>
<dbReference type="GeneID" id="78416"/>
<dbReference type="InterPro" id="IPR036816">
    <property type="entry name" value="RNaseA-like_dom_sf"/>
</dbReference>
<dbReference type="KEGG" id="mmu:78416"/>
<reference evidence="22" key="11">
    <citation type="journal article" date="2011" name="PLoS Biol.">
        <title>Modernizing reference genome assemblies.</title>
        <authorList>
            <person name="Church D.M."/>
            <person name="Schneider V.A."/>
            <person name="Graves T."/>
            <person name="Auger K."/>
            <person name="Cunningham F."/>
            <person name="Bouk N."/>
            <person name="Chen H.C."/>
            <person name="Agarwala R."/>
            <person name="McLaren W.M."/>
            <person name="Ritchie G.R."/>
            <person name="Albracht D."/>
            <person name="Kremitzki M."/>
            <person name="Rock S."/>
            <person name="Kotkiewicz H."/>
            <person name="Kremitzki C."/>
            <person name="Wollam A."/>
            <person name="Trani L."/>
            <person name="Fulton L."/>
            <person name="Fulton R."/>
            <person name="Matthews L."/>
            <person name="Whitehead S."/>
            <person name="Chow W."/>
            <person name="Torrance J."/>
            <person name="Dunn M."/>
            <person name="Harden G."/>
            <person name="Threadgold G."/>
            <person name="Wood J."/>
            <person name="Collins J."/>
            <person name="Heath P."/>
            <person name="Griffiths G."/>
            <person name="Pelan S."/>
            <person name="Grafham D."/>
            <person name="Eichler E.E."/>
            <person name="Weinstock G."/>
            <person name="Mardis E.R."/>
            <person name="Wilson R.K."/>
            <person name="Howe K."/>
            <person name="Flicek P."/>
            <person name="Hubbard T."/>
        </authorList>
    </citation>
    <scope>NUCLEOTIDE SEQUENCE [LARGE SCALE GENOMIC DNA]</scope>
    <source>
        <strain evidence="22">C57BL/6J</strain>
    </source>
</reference>
<dbReference type="PANTHER" id="PTHR11437">
    <property type="entry name" value="RIBONUCLEASE"/>
    <property type="match status" value="1"/>
</dbReference>
<reference evidence="21" key="9">
    <citation type="journal article" date="2005" name="Science">
        <title>Antisense Transcription in the Mammalian Transcriptome.</title>
        <authorList>
            <consortium name="RIKEN Genome Exploration Research Group and Genome Science Group (Genome Network Project Core Group) and the FANTOM Consortium"/>
        </authorList>
    </citation>
    <scope>NUCLEOTIDE SEQUENCE</scope>
    <source>
        <strain evidence="21">C57BL/6J</strain>
        <tissue evidence="21">Hypothalamus</tissue>
    </source>
</reference>
<dbReference type="GO" id="GO:0004540">
    <property type="term" value="F:RNA nuclease activity"/>
    <property type="evidence" value="ECO:0007669"/>
    <property type="project" value="Ensembl"/>
</dbReference>
<dbReference type="Ensembl" id="ENSMUST00000226194.2">
    <property type="protein sequence ID" value="ENSMUSP00000154125.2"/>
    <property type="gene ID" value="ENSMUSG00000021880.8"/>
</dbReference>
<keyword evidence="6" id="KW-0929">Antimicrobial</keyword>
<reference evidence="21" key="5">
    <citation type="submission" date="2001-07" db="EMBL/GenBank/DDBJ databases">
        <authorList>
            <person name="Adachi J."/>
            <person name="Aizawa K."/>
            <person name="Akimura T."/>
            <person name="Arakawa T."/>
            <person name="Bono H."/>
            <person name="Carninci P."/>
            <person name="Fukuda S."/>
            <person name="Furuno M."/>
            <person name="Hanagaki T."/>
            <person name="Hara A."/>
            <person name="Hashizume W."/>
            <person name="Hayashida K."/>
            <person name="Hayatsu N."/>
            <person name="Hiramoto K."/>
            <person name="Hiraoka T."/>
            <person name="Hirozane T."/>
            <person name="Hori F."/>
            <person name="Imotani K."/>
            <person name="Ishii Y."/>
            <person name="Itoh M."/>
            <person name="Kagawa I."/>
            <person name="Kasukawa T."/>
            <person name="Katoh H."/>
            <person name="Kawai J."/>
            <person name="Kojima Y."/>
            <person name="Kondo S."/>
            <person name="Konno H."/>
            <person name="Kouda M."/>
            <person name="Koya S."/>
            <person name="Kurihara C."/>
            <person name="Matsuyama T."/>
            <person name="Miyazaki A."/>
            <person name="Murata M."/>
            <person name="Nakamura M."/>
            <person name="Nishi K."/>
            <person name="Nomura K."/>
            <person name="Numazaki R."/>
            <person name="Ohno M."/>
            <person name="Ohsato N."/>
            <person name="Okazaki Y."/>
            <person name="Saito R."/>
            <person name="Saitoh H."/>
            <person name="Sakai C."/>
            <person name="Sakai K."/>
            <person name="Sakazume N."/>
            <person name="Sano H."/>
            <person name="Sasaki D."/>
            <person name="Shibata K."/>
            <person name="Shinagawa A."/>
            <person name="Shiraki T."/>
            <person name="Sogabe Y."/>
            <person name="Tagami M."/>
            <person name="Tagawa A."/>
            <person name="Takahashi F."/>
            <person name="Takaku-Akahira S."/>
            <person name="Takeda Y."/>
            <person name="Tanaka T."/>
            <person name="Tomaru A."/>
            <person name="Toya T."/>
            <person name="Yasunishi A."/>
            <person name="Muramatsu M."/>
            <person name="Hayashizaki Y."/>
        </authorList>
    </citation>
    <scope>NUCLEOTIDE SEQUENCE</scope>
    <source>
        <strain evidence="21">C57BL/6J</strain>
        <tissue evidence="21">Hypothalamus</tissue>
    </source>
</reference>
<dbReference type="CTD" id="6039"/>
<evidence type="ECO:0000313" key="20">
    <source>
        <dbReference type="EMBL" id="AAI32635.1"/>
    </source>
</evidence>
<dbReference type="DNASU" id="78416"/>
<dbReference type="GO" id="GO:0051607">
    <property type="term" value="P:defense response to virus"/>
    <property type="evidence" value="ECO:0007669"/>
    <property type="project" value="Ensembl"/>
</dbReference>
<dbReference type="EMBL" id="BC132634">
    <property type="protein sequence ID" value="AAI32635.1"/>
    <property type="molecule type" value="mRNA"/>
</dbReference>